<dbReference type="Proteomes" id="UP000054683">
    <property type="component" value="Unassembled WGS sequence"/>
</dbReference>
<sequence length="105" mass="11195">MFVISLISRIGPVLQPPRRLFTRDPSLGWAVLCLAILGKACSRRFWVDVVRAVPRKAGYVGGSLTPTVCLLVALTAAAIVIAGALSATSVGDELGRAVRSSWWFA</sequence>
<keyword evidence="1" id="KW-1133">Transmembrane helix</keyword>
<feature type="transmembrane region" description="Helical" evidence="1">
    <location>
        <begin position="58"/>
        <end position="85"/>
    </location>
</feature>
<keyword evidence="1" id="KW-0472">Membrane</keyword>
<proteinExistence type="predicted"/>
<accession>A0A158G880</accession>
<dbReference type="RefSeq" id="WP_062084800.1">
    <property type="nucleotide sequence ID" value="NZ_FCOK02000010.1"/>
</dbReference>
<dbReference type="EMBL" id="FCOK02000010">
    <property type="protein sequence ID" value="SAL27620.1"/>
    <property type="molecule type" value="Genomic_DNA"/>
</dbReference>
<gene>
    <name evidence="2" type="ORF">AWB69_02128</name>
</gene>
<organism evidence="2 3">
    <name type="scientific">Caballeronia udeis</name>
    <dbReference type="NCBI Taxonomy" id="1232866"/>
    <lineage>
        <taxon>Bacteria</taxon>
        <taxon>Pseudomonadati</taxon>
        <taxon>Pseudomonadota</taxon>
        <taxon>Betaproteobacteria</taxon>
        <taxon>Burkholderiales</taxon>
        <taxon>Burkholderiaceae</taxon>
        <taxon>Caballeronia</taxon>
    </lineage>
</organism>
<evidence type="ECO:0000313" key="3">
    <source>
        <dbReference type="Proteomes" id="UP000054683"/>
    </source>
</evidence>
<name>A0A158G880_9BURK</name>
<keyword evidence="1" id="KW-0812">Transmembrane</keyword>
<protein>
    <submittedName>
        <fullName evidence="2">Uncharacterized protein</fullName>
    </submittedName>
</protein>
<evidence type="ECO:0000313" key="2">
    <source>
        <dbReference type="EMBL" id="SAL27620.1"/>
    </source>
</evidence>
<feature type="transmembrane region" description="Helical" evidence="1">
    <location>
        <begin position="27"/>
        <end position="46"/>
    </location>
</feature>
<dbReference type="OrthoDB" id="9132691at2"/>
<reference evidence="2 3" key="1">
    <citation type="submission" date="2016-01" db="EMBL/GenBank/DDBJ databases">
        <authorList>
            <person name="Oliw E.H."/>
        </authorList>
    </citation>
    <scope>NUCLEOTIDE SEQUENCE [LARGE SCALE GENOMIC DNA]</scope>
    <source>
        <strain evidence="2">LMG 27134</strain>
    </source>
</reference>
<evidence type="ECO:0000256" key="1">
    <source>
        <dbReference type="SAM" id="Phobius"/>
    </source>
</evidence>
<dbReference type="AlphaFoldDB" id="A0A158G880"/>